<dbReference type="AlphaFoldDB" id="A0A2W1BKU6"/>
<dbReference type="Proteomes" id="UP000249218">
    <property type="component" value="Unassembled WGS sequence"/>
</dbReference>
<gene>
    <name evidence="2" type="primary">HaOG209670</name>
    <name evidence="2" type="ORF">B5X24_HaOG209670</name>
</gene>
<feature type="compositionally biased region" description="Polar residues" evidence="1">
    <location>
        <begin position="1"/>
        <end position="12"/>
    </location>
</feature>
<dbReference type="EMBL" id="KZ150111">
    <property type="protein sequence ID" value="PZC73350.1"/>
    <property type="molecule type" value="Genomic_DNA"/>
</dbReference>
<evidence type="ECO:0000313" key="2">
    <source>
        <dbReference type="EMBL" id="PZC73350.1"/>
    </source>
</evidence>
<evidence type="ECO:0000313" key="3">
    <source>
        <dbReference type="Proteomes" id="UP000249218"/>
    </source>
</evidence>
<feature type="region of interest" description="Disordered" evidence="1">
    <location>
        <begin position="324"/>
        <end position="346"/>
    </location>
</feature>
<reference evidence="2 3" key="1">
    <citation type="journal article" date="2017" name="BMC Biol.">
        <title>Genomic innovations, transcriptional plasticity and gene loss underlying the evolution and divergence of two highly polyphagous and invasive Helicoverpa pest species.</title>
        <authorList>
            <person name="Pearce S.L."/>
            <person name="Clarke D.F."/>
            <person name="East P.D."/>
            <person name="Elfekih S."/>
            <person name="Gordon K.H."/>
            <person name="Jermiin L.S."/>
            <person name="McGaughran A."/>
            <person name="Oakeshott J.G."/>
            <person name="Papanikolaou A."/>
            <person name="Perera O.P."/>
            <person name="Rane R.V."/>
            <person name="Richards S."/>
            <person name="Tay W.T."/>
            <person name="Walsh T.K."/>
            <person name="Anderson A."/>
            <person name="Anderson C.J."/>
            <person name="Asgari S."/>
            <person name="Board P.G."/>
            <person name="Bretschneider A."/>
            <person name="Campbell P.M."/>
            <person name="Chertemps T."/>
            <person name="Christeller J.T."/>
            <person name="Coppin C.W."/>
            <person name="Downes S.J."/>
            <person name="Duan G."/>
            <person name="Farnsworth C.A."/>
            <person name="Good R.T."/>
            <person name="Han L.B."/>
            <person name="Han Y.C."/>
            <person name="Hatje K."/>
            <person name="Horne I."/>
            <person name="Huang Y.P."/>
            <person name="Hughes D.S."/>
            <person name="Jacquin-Joly E."/>
            <person name="James W."/>
            <person name="Jhangiani S."/>
            <person name="Kollmar M."/>
            <person name="Kuwar S.S."/>
            <person name="Li S."/>
            <person name="Liu N.Y."/>
            <person name="Maibeche M.T."/>
            <person name="Miller J.R."/>
            <person name="Montagne N."/>
            <person name="Perry T."/>
            <person name="Qu J."/>
            <person name="Song S.V."/>
            <person name="Sutton G.G."/>
            <person name="Vogel H."/>
            <person name="Walenz B.P."/>
            <person name="Xu W."/>
            <person name="Zhang H.J."/>
            <person name="Zou Z."/>
            <person name="Batterham P."/>
            <person name="Edwards O.R."/>
            <person name="Feyereisen R."/>
            <person name="Gibbs R.A."/>
            <person name="Heckel D.G."/>
            <person name="McGrath A."/>
            <person name="Robin C."/>
            <person name="Scherer S.E."/>
            <person name="Worley K.C."/>
            <person name="Wu Y.D."/>
        </authorList>
    </citation>
    <scope>NUCLEOTIDE SEQUENCE [LARGE SCALE GENOMIC DNA]</scope>
    <source>
        <strain evidence="2">Harm_GR_Male_#8</strain>
        <tissue evidence="2">Whole organism</tissue>
    </source>
</reference>
<sequence>MGTVTVNSSTASAVEHSRQRSQRLHSAMQGTVPPWAWVSPWERRARTRAAGERARRRDPDKYAFYGLRKDTRHFIRLDPLAKGLLLNRQWGATGAPVTWRVDRFHDTDPWAAADIKVQMKHIAPAPLYPVQSIQNIQSFRPYEPVSLVGGAGSTGSAGSATAAGSAAHGWSHAARGWAAGAVLLALLVIIVRAAENCLHKKLFKAIYMHTNVGAGEMQQDVLQGHYRLQGVRRQESDEWTTPNVMATSLQQHEYEARLSAPAQDVCCDLPPPYSECAAKRDEPPPPYSACYVTYSAPASDSGDAAPRTQLVFDNGRIVERLSAVSSDSDAAAASAAPHSSRPELKDRVVYVDETADTAPPDRALLV</sequence>
<protein>
    <submittedName>
        <fullName evidence="2">Uncharacterized protein</fullName>
    </submittedName>
</protein>
<feature type="region of interest" description="Disordered" evidence="1">
    <location>
        <begin position="1"/>
        <end position="27"/>
    </location>
</feature>
<name>A0A2W1BKU6_HELAM</name>
<organism evidence="2 3">
    <name type="scientific">Helicoverpa armigera</name>
    <name type="common">Cotton bollworm</name>
    <name type="synonym">Heliothis armigera</name>
    <dbReference type="NCBI Taxonomy" id="29058"/>
    <lineage>
        <taxon>Eukaryota</taxon>
        <taxon>Metazoa</taxon>
        <taxon>Ecdysozoa</taxon>
        <taxon>Arthropoda</taxon>
        <taxon>Hexapoda</taxon>
        <taxon>Insecta</taxon>
        <taxon>Pterygota</taxon>
        <taxon>Neoptera</taxon>
        <taxon>Endopterygota</taxon>
        <taxon>Lepidoptera</taxon>
        <taxon>Glossata</taxon>
        <taxon>Ditrysia</taxon>
        <taxon>Noctuoidea</taxon>
        <taxon>Noctuidae</taxon>
        <taxon>Heliothinae</taxon>
        <taxon>Helicoverpa</taxon>
    </lineage>
</organism>
<feature type="compositionally biased region" description="Low complexity" evidence="1">
    <location>
        <begin position="324"/>
        <end position="339"/>
    </location>
</feature>
<accession>A0A2W1BKU6</accession>
<keyword evidence="3" id="KW-1185">Reference proteome</keyword>
<evidence type="ECO:0000256" key="1">
    <source>
        <dbReference type="SAM" id="MobiDB-lite"/>
    </source>
</evidence>
<dbReference type="OrthoDB" id="7423313at2759"/>
<proteinExistence type="predicted"/>